<name>A0A811NM35_9POAL</name>
<dbReference type="Proteomes" id="UP000604825">
    <property type="component" value="Unassembled WGS sequence"/>
</dbReference>
<dbReference type="OrthoDB" id="693731at2759"/>
<gene>
    <name evidence="1" type="ORF">NCGR_LOCUS20537</name>
</gene>
<accession>A0A811NM35</accession>
<organism evidence="1 2">
    <name type="scientific">Miscanthus lutarioriparius</name>
    <dbReference type="NCBI Taxonomy" id="422564"/>
    <lineage>
        <taxon>Eukaryota</taxon>
        <taxon>Viridiplantae</taxon>
        <taxon>Streptophyta</taxon>
        <taxon>Embryophyta</taxon>
        <taxon>Tracheophyta</taxon>
        <taxon>Spermatophyta</taxon>
        <taxon>Magnoliopsida</taxon>
        <taxon>Liliopsida</taxon>
        <taxon>Poales</taxon>
        <taxon>Poaceae</taxon>
        <taxon>PACMAD clade</taxon>
        <taxon>Panicoideae</taxon>
        <taxon>Andropogonodae</taxon>
        <taxon>Andropogoneae</taxon>
        <taxon>Saccharinae</taxon>
        <taxon>Miscanthus</taxon>
    </lineage>
</organism>
<proteinExistence type="predicted"/>
<protein>
    <submittedName>
        <fullName evidence="1">Uncharacterized protein</fullName>
    </submittedName>
</protein>
<evidence type="ECO:0000313" key="2">
    <source>
        <dbReference type="Proteomes" id="UP000604825"/>
    </source>
</evidence>
<reference evidence="1" key="1">
    <citation type="submission" date="2020-10" db="EMBL/GenBank/DDBJ databases">
        <authorList>
            <person name="Han B."/>
            <person name="Lu T."/>
            <person name="Zhao Q."/>
            <person name="Huang X."/>
            <person name="Zhao Y."/>
        </authorList>
    </citation>
    <scope>NUCLEOTIDE SEQUENCE</scope>
</reference>
<dbReference type="EMBL" id="CAJGYO010000005">
    <property type="protein sequence ID" value="CAD6230138.1"/>
    <property type="molecule type" value="Genomic_DNA"/>
</dbReference>
<dbReference type="AlphaFoldDB" id="A0A811NM35"/>
<sequence>MKNKAVALFVCAEAQEALDLASMVMDLTYIESLQHGAIQLFDQHKANQVIRMCTPIFCHVGKAAYLKRIETDTVVSFLDALRGLGVFCDTLFQQIVFKLEDGPLKNIISNTMGTHSRNFGKKMKSLKQQFIKSTNATGIKHTLVAQEYARWNLDGSN</sequence>
<evidence type="ECO:0000313" key="1">
    <source>
        <dbReference type="EMBL" id="CAD6230138.1"/>
    </source>
</evidence>
<comment type="caution">
    <text evidence="1">The sequence shown here is derived from an EMBL/GenBank/DDBJ whole genome shotgun (WGS) entry which is preliminary data.</text>
</comment>
<keyword evidence="2" id="KW-1185">Reference proteome</keyword>